<dbReference type="InterPro" id="IPR004424">
    <property type="entry name" value="IspE"/>
</dbReference>
<evidence type="ECO:0000256" key="7">
    <source>
        <dbReference type="ARBA" id="ARBA00022840"/>
    </source>
</evidence>
<evidence type="ECO:0000256" key="3">
    <source>
        <dbReference type="ARBA" id="ARBA00017473"/>
    </source>
</evidence>
<dbReference type="GO" id="GO:0005524">
    <property type="term" value="F:ATP binding"/>
    <property type="evidence" value="ECO:0007669"/>
    <property type="project" value="UniProtKB-UniRule"/>
</dbReference>
<dbReference type="RefSeq" id="WP_071177222.1">
    <property type="nucleotide sequence ID" value="NZ_CP017831.1"/>
</dbReference>
<comment type="pathway">
    <text evidence="9">Isoprenoid biosynthesis; isopentenyl diphosphate biosynthesis via DXP pathway; isopentenyl diphosphate from 1-deoxy-D-xylulose 5-phosphate: step 3/6.</text>
</comment>
<comment type="similarity">
    <text evidence="1 9">Belongs to the GHMP kinase family. IspE subfamily.</text>
</comment>
<dbReference type="HAMAP" id="MF_00061">
    <property type="entry name" value="IspE"/>
    <property type="match status" value="1"/>
</dbReference>
<evidence type="ECO:0000313" key="12">
    <source>
        <dbReference type="EMBL" id="AOZ97640.1"/>
    </source>
</evidence>
<reference evidence="13" key="1">
    <citation type="submission" date="2016-10" db="EMBL/GenBank/DDBJ databases">
        <title>The complete genome sequence of the rumen bacterium Butyrivibrio hungatei MB2003.</title>
        <authorList>
            <person name="Palevich N."/>
            <person name="Kelly W.J."/>
            <person name="Leahy S.C."/>
            <person name="Altermann E."/>
            <person name="Rakonjac J."/>
            <person name="Attwood G.T."/>
        </authorList>
    </citation>
    <scope>NUCLEOTIDE SEQUENCE [LARGE SCALE GENOMIC DNA]</scope>
    <source>
        <strain evidence="13">MB2003</strain>
    </source>
</reference>
<evidence type="ECO:0000259" key="11">
    <source>
        <dbReference type="Pfam" id="PF08544"/>
    </source>
</evidence>
<keyword evidence="9" id="KW-0414">Isoprene biosynthesis</keyword>
<evidence type="ECO:0000256" key="5">
    <source>
        <dbReference type="ARBA" id="ARBA00022741"/>
    </source>
</evidence>
<dbReference type="Pfam" id="PF00288">
    <property type="entry name" value="GHMP_kinases_N"/>
    <property type="match status" value="1"/>
</dbReference>
<dbReference type="GO" id="GO:0019288">
    <property type="term" value="P:isopentenyl diphosphate biosynthetic process, methylerythritol 4-phosphate pathway"/>
    <property type="evidence" value="ECO:0007669"/>
    <property type="project" value="UniProtKB-UniRule"/>
</dbReference>
<dbReference type="OrthoDB" id="9809438at2"/>
<feature type="active site" evidence="9">
    <location>
        <position position="10"/>
    </location>
</feature>
<feature type="domain" description="GHMP kinase C-terminal" evidence="11">
    <location>
        <begin position="199"/>
        <end position="273"/>
    </location>
</feature>
<dbReference type="Pfam" id="PF08544">
    <property type="entry name" value="GHMP_kinases_C"/>
    <property type="match status" value="1"/>
</dbReference>
<dbReference type="InterPro" id="IPR006204">
    <property type="entry name" value="GHMP_kinase_N_dom"/>
</dbReference>
<dbReference type="EMBL" id="CP017831">
    <property type="protein sequence ID" value="AOZ97640.1"/>
    <property type="molecule type" value="Genomic_DNA"/>
</dbReference>
<keyword evidence="7 9" id="KW-0067">ATP-binding</keyword>
<dbReference type="AlphaFoldDB" id="A0A1D9P504"/>
<dbReference type="GO" id="GO:0016114">
    <property type="term" value="P:terpenoid biosynthetic process"/>
    <property type="evidence" value="ECO:0007669"/>
    <property type="project" value="UniProtKB-UniRule"/>
</dbReference>
<evidence type="ECO:0000256" key="8">
    <source>
        <dbReference type="ARBA" id="ARBA00032554"/>
    </source>
</evidence>
<keyword evidence="5 9" id="KW-0547">Nucleotide-binding</keyword>
<keyword evidence="4 9" id="KW-0808">Transferase</keyword>
<dbReference type="InterPro" id="IPR036554">
    <property type="entry name" value="GHMP_kinase_C_sf"/>
</dbReference>
<feature type="domain" description="GHMP kinase N-terminal" evidence="10">
    <location>
        <begin position="66"/>
        <end position="144"/>
    </location>
</feature>
<evidence type="ECO:0000256" key="9">
    <source>
        <dbReference type="HAMAP-Rule" id="MF_00061"/>
    </source>
</evidence>
<feature type="active site" evidence="9">
    <location>
        <position position="136"/>
    </location>
</feature>
<organism evidence="12 13">
    <name type="scientific">Butyrivibrio hungatei</name>
    <dbReference type="NCBI Taxonomy" id="185008"/>
    <lineage>
        <taxon>Bacteria</taxon>
        <taxon>Bacillati</taxon>
        <taxon>Bacillota</taxon>
        <taxon>Clostridia</taxon>
        <taxon>Lachnospirales</taxon>
        <taxon>Lachnospiraceae</taxon>
        <taxon>Butyrivibrio</taxon>
    </lineage>
</organism>
<dbReference type="Gene3D" id="3.30.230.10">
    <property type="match status" value="1"/>
</dbReference>
<dbReference type="InterPro" id="IPR013750">
    <property type="entry name" value="GHMP_kinase_C_dom"/>
</dbReference>
<feature type="binding site" evidence="9">
    <location>
        <begin position="94"/>
        <end position="104"/>
    </location>
    <ligand>
        <name>ATP</name>
        <dbReference type="ChEBI" id="CHEBI:30616"/>
    </ligand>
</feature>
<dbReference type="KEGG" id="bhu:bhn_I2608"/>
<dbReference type="EC" id="2.7.1.148" evidence="2 9"/>
<dbReference type="PANTHER" id="PTHR43527:SF2">
    <property type="entry name" value="4-DIPHOSPHOCYTIDYL-2-C-METHYL-D-ERYTHRITOL KINASE, CHLOROPLASTIC"/>
    <property type="match status" value="1"/>
</dbReference>
<accession>A0A1D9P504</accession>
<dbReference type="Proteomes" id="UP000179284">
    <property type="component" value="Chromosome I"/>
</dbReference>
<gene>
    <name evidence="9" type="primary">ispE</name>
    <name evidence="12" type="ORF">bhn_I2608</name>
</gene>
<dbReference type="UniPathway" id="UPA00056">
    <property type="reaction ID" value="UER00094"/>
</dbReference>
<dbReference type="InterPro" id="IPR020568">
    <property type="entry name" value="Ribosomal_Su5_D2-typ_SF"/>
</dbReference>
<dbReference type="NCBIfam" id="NF011202">
    <property type="entry name" value="PRK14608.1"/>
    <property type="match status" value="1"/>
</dbReference>
<dbReference type="Gene3D" id="3.30.70.890">
    <property type="entry name" value="GHMP kinase, C-terminal domain"/>
    <property type="match status" value="1"/>
</dbReference>
<dbReference type="SUPFAM" id="SSF54211">
    <property type="entry name" value="Ribosomal protein S5 domain 2-like"/>
    <property type="match status" value="1"/>
</dbReference>
<keyword evidence="6 9" id="KW-0418">Kinase</keyword>
<evidence type="ECO:0000259" key="10">
    <source>
        <dbReference type="Pfam" id="PF00288"/>
    </source>
</evidence>
<evidence type="ECO:0000256" key="1">
    <source>
        <dbReference type="ARBA" id="ARBA00009684"/>
    </source>
</evidence>
<evidence type="ECO:0000256" key="2">
    <source>
        <dbReference type="ARBA" id="ARBA00012052"/>
    </source>
</evidence>
<evidence type="ECO:0000256" key="6">
    <source>
        <dbReference type="ARBA" id="ARBA00022777"/>
    </source>
</evidence>
<dbReference type="PIRSF" id="PIRSF010376">
    <property type="entry name" value="IspE"/>
    <property type="match status" value="1"/>
</dbReference>
<evidence type="ECO:0000256" key="4">
    <source>
        <dbReference type="ARBA" id="ARBA00022679"/>
    </source>
</evidence>
<comment type="catalytic activity">
    <reaction evidence="9">
        <text>4-CDP-2-C-methyl-D-erythritol + ATP = 4-CDP-2-C-methyl-D-erythritol 2-phosphate + ADP + H(+)</text>
        <dbReference type="Rhea" id="RHEA:18437"/>
        <dbReference type="ChEBI" id="CHEBI:15378"/>
        <dbReference type="ChEBI" id="CHEBI:30616"/>
        <dbReference type="ChEBI" id="CHEBI:57823"/>
        <dbReference type="ChEBI" id="CHEBI:57919"/>
        <dbReference type="ChEBI" id="CHEBI:456216"/>
        <dbReference type="EC" id="2.7.1.148"/>
    </reaction>
</comment>
<dbReference type="PANTHER" id="PTHR43527">
    <property type="entry name" value="4-DIPHOSPHOCYTIDYL-2-C-METHYL-D-ERYTHRITOL KINASE, CHLOROPLASTIC"/>
    <property type="match status" value="1"/>
</dbReference>
<dbReference type="NCBIfam" id="TIGR00154">
    <property type="entry name" value="ispE"/>
    <property type="match status" value="1"/>
</dbReference>
<dbReference type="GO" id="GO:0050515">
    <property type="term" value="F:4-(cytidine 5'-diphospho)-2-C-methyl-D-erythritol kinase activity"/>
    <property type="evidence" value="ECO:0007669"/>
    <property type="project" value="UniProtKB-UniRule"/>
</dbReference>
<dbReference type="InterPro" id="IPR014721">
    <property type="entry name" value="Ribsml_uS5_D2-typ_fold_subgr"/>
</dbReference>
<protein>
    <recommendedName>
        <fullName evidence="3 9">4-diphosphocytidyl-2-C-methyl-D-erythritol kinase</fullName>
        <shortName evidence="9">CMK</shortName>
        <ecNumber evidence="2 9">2.7.1.148</ecNumber>
    </recommendedName>
    <alternativeName>
        <fullName evidence="8 9">4-(cytidine-5'-diphospho)-2-C-methyl-D-erythritol kinase</fullName>
    </alternativeName>
</protein>
<comment type="function">
    <text evidence="9">Catalyzes the phosphorylation of the position 2 hydroxy group of 4-diphosphocytidyl-2C-methyl-D-erythritol.</text>
</comment>
<keyword evidence="13" id="KW-1185">Reference proteome</keyword>
<name>A0A1D9P504_9FIRM</name>
<dbReference type="SUPFAM" id="SSF55060">
    <property type="entry name" value="GHMP Kinase, C-terminal domain"/>
    <property type="match status" value="1"/>
</dbReference>
<sequence length="289" mass="31200">MKQSRKAYGKINLGLDVTGKRADGYHIVRMIMQNVDIYDTLTFEDNETGEIVLTASSESIPTDDSNLICKVAKQLKEKFNVDKGIKIHLEKRIPVAAGMAGGSTDGAAAYLALNDIWGLGQSKEELCKLAVSLGADISYCIMGGTMVAEGIGEELTAIADMPECLIVVAKPAIGVSTGWVYTELDSKPIEKHPDIDGIRSAIENGDLKGMCALIDNVLEHVTASKYEEIGKIEKLLEDNGAIRAFMTGSGPTVFGIFDDENKAREAYKAVEESGLAPELFLTKPINPNR</sequence>
<evidence type="ECO:0000313" key="13">
    <source>
        <dbReference type="Proteomes" id="UP000179284"/>
    </source>
</evidence>
<proteinExistence type="inferred from homology"/>